<keyword evidence="2" id="KW-1185">Reference proteome</keyword>
<sequence length="78" mass="8776">MMQAFLWEPTLWATGRRSGDAEAPQSRTGCAPTRERGTAMMQAFLWEPTLWATGQQSGDFEAHRSRTSALLQESLAFR</sequence>
<accession>A0A075JYL0</accession>
<protein>
    <submittedName>
        <fullName evidence="1">Uncharacterized protein</fullName>
    </submittedName>
</protein>
<proteinExistence type="predicted"/>
<reference evidence="1 2" key="1">
    <citation type="submission" date="2014-07" db="EMBL/GenBank/DDBJ databases">
        <title>Complete Genome Sequence of Dyella japonica Strain A8 Isolated from Malaysian Tropical Soil.</title>
        <authorList>
            <person name="Hui R.K.H."/>
            <person name="Chen J.-W."/>
            <person name="Chan K.-G."/>
            <person name="Leung F.C.C."/>
        </authorList>
    </citation>
    <scope>NUCLEOTIDE SEQUENCE [LARGE SCALE GENOMIC DNA]</scope>
    <source>
        <strain evidence="1 2">A8</strain>
    </source>
</reference>
<organism evidence="1 2">
    <name type="scientific">Dyella japonica A8</name>
    <dbReference type="NCBI Taxonomy" id="1217721"/>
    <lineage>
        <taxon>Bacteria</taxon>
        <taxon>Pseudomonadati</taxon>
        <taxon>Pseudomonadota</taxon>
        <taxon>Gammaproteobacteria</taxon>
        <taxon>Lysobacterales</taxon>
        <taxon>Rhodanobacteraceae</taxon>
        <taxon>Dyella</taxon>
    </lineage>
</organism>
<dbReference type="HOGENOM" id="CLU_2616339_0_0_6"/>
<name>A0A075JYL0_9GAMM</name>
<dbReference type="AlphaFoldDB" id="A0A075JYL0"/>
<dbReference type="Proteomes" id="UP000027987">
    <property type="component" value="Chromosome"/>
</dbReference>
<gene>
    <name evidence="1" type="ORF">HY57_04305</name>
</gene>
<evidence type="ECO:0000313" key="1">
    <source>
        <dbReference type="EMBL" id="AIF46542.1"/>
    </source>
</evidence>
<evidence type="ECO:0000313" key="2">
    <source>
        <dbReference type="Proteomes" id="UP000027987"/>
    </source>
</evidence>
<dbReference type="KEGG" id="dja:HY57_04305"/>
<dbReference type="EMBL" id="CP008884">
    <property type="protein sequence ID" value="AIF46542.1"/>
    <property type="molecule type" value="Genomic_DNA"/>
</dbReference>